<dbReference type="PROSITE" id="PS00018">
    <property type="entry name" value="EF_HAND_1"/>
    <property type="match status" value="1"/>
</dbReference>
<feature type="domain" description="Macroglobulin" evidence="2">
    <location>
        <begin position="680"/>
        <end position="766"/>
    </location>
</feature>
<dbReference type="InterPro" id="IPR018247">
    <property type="entry name" value="EF_Hand_1_Ca_BS"/>
</dbReference>
<evidence type="ECO:0000259" key="3">
    <source>
        <dbReference type="Pfam" id="PF18998"/>
    </source>
</evidence>
<organism evidence="4 5">
    <name type="scientific">Candidatus Nealsonbacteria bacterium CG02_land_8_20_14_3_00_40_11</name>
    <dbReference type="NCBI Taxonomy" id="1974700"/>
    <lineage>
        <taxon>Bacteria</taxon>
        <taxon>Candidatus Nealsoniibacteriota</taxon>
    </lineage>
</organism>
<gene>
    <name evidence="4" type="ORF">COS26_00685</name>
</gene>
<sequence>QTGGGSAIIASDGMSADTAITVKNSILDRNITDVIATENGRGVNLVNTQWGREYDWNYTDSWDGTTQIKENYGYLPNFVDTAGSPVPGVEIKALDVFGDVQFAQTSGGSGEITEQTLKTWQAERTVSGTSTTDFNPYTVTIKKYGKKFIEEAKTFAARTVETKQLETDTFTTLTEEQAQALTGITYTAPTKINWSDAETELVDVDNEIALNNTPITQSEFFGLYNNDAKTLIPSTDYAVNYVNGTVSFVAGYASTTVRAVYSHGGQVTLTNGTSTLSVDDLYAYLRLQKADVFTTVNGSDYTLYVDLVIGDETHSGSLVSPTKSITFASGFSYAFKGMGGYVDLGGLVVSGGTGSGGGLPLNISASTGSFYYPGEETAVFATVLNSSGQPVSATVNVYVYKPDGSLLTSMLAPEQITGFFKATTTLATSTPLGTYAVRILATYQGDEVQTNLAFKVLEAPSEFPPSVTVDAPALVKKDTAFVITAFVKSKSGTPIDCDSLALITIRDLIAQSDVVSSVQMSNFDTGKYAYPWSTASSTNYLAIVSCSVSDVSYVGVKEFSSQEMTPEDLNIQTTAGTIYAPGDEVNIYSRTIDGLGNLVSAVVTTEVYYPNGDPLTSGTSTEQTLGFFKFNFTLTATSSVGTYEVRTKAVYATSTAYDVDSFVVGEESRLLKIVSSVGVIYIPGETVNVYSTVYDAFNNLVSATTTVEVYDPDGDSLLSGTSTEQAPGLFKFSFGLTSTTSVGTYEVRTKAVYEDREAYHTVSFTVQKFTVSEWTVVVSDVDTIMPSKTYRAKVWILDNQSNPTDPYTTPTNATSTIIIYDAERTIINPIYISVQKLEIGIYEFTYTIPSNAGQGLWETEVAIEVEQGKTIKQSDYWGVSGSPADVKINAIIDNTVSDITASTTIDNKGSAGYEYHYEYCIVDTFENPCGGSDDIAYRQDVVWIGPEQNWTWTDYLTLDEVYNTGTYWFKLVVYWGTERSTAIRQFNAVSEVTNLLTVYKTGTGSGTVTSDPLGIDCGSDCTENYASGTLVALSAAPASDSDFAGWSGACSGTGICQVSMIDNKSVTATFNLKAPSPPPSGGGGGGGGGGGALPPTPPPTAPSCHGADFNLDGTVNSVDFSILLYFWNTNYPFKNSCVDINKDKKVNSVDFSILLYQWGGPGISFSKIDTRALLVEARGYGIIGKRDYYSGPAYLNRS</sequence>
<feature type="compositionally biased region" description="Gly residues" evidence="1">
    <location>
        <begin position="1081"/>
        <end position="1092"/>
    </location>
</feature>
<feature type="non-terminal residue" evidence="4">
    <location>
        <position position="1"/>
    </location>
</feature>
<accession>A0A2M7D8D5</accession>
<dbReference type="AlphaFoldDB" id="A0A2M7D8D5"/>
<evidence type="ECO:0000313" key="4">
    <source>
        <dbReference type="EMBL" id="PIV43335.1"/>
    </source>
</evidence>
<feature type="domain" description="Bacterial repeat" evidence="3">
    <location>
        <begin position="997"/>
        <end position="1072"/>
    </location>
</feature>
<dbReference type="GO" id="GO:0004866">
    <property type="term" value="F:endopeptidase inhibitor activity"/>
    <property type="evidence" value="ECO:0007669"/>
    <property type="project" value="InterPro"/>
</dbReference>
<dbReference type="EMBL" id="PEUA01000015">
    <property type="protein sequence ID" value="PIV43335.1"/>
    <property type="molecule type" value="Genomic_DNA"/>
</dbReference>
<evidence type="ECO:0000313" key="5">
    <source>
        <dbReference type="Proteomes" id="UP000230304"/>
    </source>
</evidence>
<dbReference type="InterPro" id="IPR002890">
    <property type="entry name" value="MG2"/>
</dbReference>
<name>A0A2M7D8D5_9BACT</name>
<dbReference type="Gene3D" id="2.60.40.1930">
    <property type="match status" value="3"/>
</dbReference>
<dbReference type="InterPro" id="IPR002105">
    <property type="entry name" value="Dockerin_1_rpt"/>
</dbReference>
<dbReference type="Gene3D" id="1.10.1330.10">
    <property type="entry name" value="Dockerin domain"/>
    <property type="match status" value="1"/>
</dbReference>
<dbReference type="SUPFAM" id="SSF63446">
    <property type="entry name" value="Type I dockerin domain"/>
    <property type="match status" value="1"/>
</dbReference>
<feature type="region of interest" description="Disordered" evidence="1">
    <location>
        <begin position="1071"/>
        <end position="1103"/>
    </location>
</feature>
<comment type="caution">
    <text evidence="4">The sequence shown here is derived from an EMBL/GenBank/DDBJ whole genome shotgun (WGS) entry which is preliminary data.</text>
</comment>
<dbReference type="Proteomes" id="UP000230304">
    <property type="component" value="Unassembled WGS sequence"/>
</dbReference>
<protein>
    <submittedName>
        <fullName evidence="4">Uncharacterized protein</fullName>
    </submittedName>
</protein>
<evidence type="ECO:0000259" key="2">
    <source>
        <dbReference type="Pfam" id="PF01835"/>
    </source>
</evidence>
<dbReference type="Pfam" id="PF01835">
    <property type="entry name" value="MG2"/>
    <property type="match status" value="1"/>
</dbReference>
<dbReference type="GO" id="GO:0004553">
    <property type="term" value="F:hydrolase activity, hydrolyzing O-glycosyl compounds"/>
    <property type="evidence" value="ECO:0007669"/>
    <property type="project" value="InterPro"/>
</dbReference>
<proteinExistence type="predicted"/>
<dbReference type="GO" id="GO:0000272">
    <property type="term" value="P:polysaccharide catabolic process"/>
    <property type="evidence" value="ECO:0007669"/>
    <property type="project" value="InterPro"/>
</dbReference>
<dbReference type="InterPro" id="IPR044060">
    <property type="entry name" value="Bacterial_rp_domain"/>
</dbReference>
<dbReference type="InterPro" id="IPR036439">
    <property type="entry name" value="Dockerin_dom_sf"/>
</dbReference>
<dbReference type="Pfam" id="PF00404">
    <property type="entry name" value="Dockerin_1"/>
    <property type="match status" value="1"/>
</dbReference>
<dbReference type="Pfam" id="PF18998">
    <property type="entry name" value="Flg_new_2"/>
    <property type="match status" value="1"/>
</dbReference>
<reference evidence="5" key="1">
    <citation type="submission" date="2017-09" db="EMBL/GenBank/DDBJ databases">
        <title>Depth-based differentiation of microbial function through sediment-hosted aquifers and enrichment of novel symbionts in the deep terrestrial subsurface.</title>
        <authorList>
            <person name="Probst A.J."/>
            <person name="Ladd B."/>
            <person name="Jarett J.K."/>
            <person name="Geller-Mcgrath D.E."/>
            <person name="Sieber C.M.K."/>
            <person name="Emerson J.B."/>
            <person name="Anantharaman K."/>
            <person name="Thomas B.C."/>
            <person name="Malmstrom R."/>
            <person name="Stieglmeier M."/>
            <person name="Klingl A."/>
            <person name="Woyke T."/>
            <person name="Ryan C.M."/>
            <person name="Banfield J.F."/>
        </authorList>
    </citation>
    <scope>NUCLEOTIDE SEQUENCE [LARGE SCALE GENOMIC DNA]</scope>
</reference>
<evidence type="ECO:0000256" key="1">
    <source>
        <dbReference type="SAM" id="MobiDB-lite"/>
    </source>
</evidence>